<organism evidence="3 5">
    <name type="scientific">Cucumis melo var. makuwa</name>
    <name type="common">Oriental melon</name>
    <dbReference type="NCBI Taxonomy" id="1194695"/>
    <lineage>
        <taxon>Eukaryota</taxon>
        <taxon>Viridiplantae</taxon>
        <taxon>Streptophyta</taxon>
        <taxon>Embryophyta</taxon>
        <taxon>Tracheophyta</taxon>
        <taxon>Spermatophyta</taxon>
        <taxon>Magnoliopsida</taxon>
        <taxon>eudicotyledons</taxon>
        <taxon>Gunneridae</taxon>
        <taxon>Pentapetalae</taxon>
        <taxon>rosids</taxon>
        <taxon>fabids</taxon>
        <taxon>Cucurbitales</taxon>
        <taxon>Cucurbitaceae</taxon>
        <taxon>Benincaseae</taxon>
        <taxon>Cucumis</taxon>
    </lineage>
</organism>
<dbReference type="Proteomes" id="UP000321393">
    <property type="component" value="Unassembled WGS sequence"/>
</dbReference>
<dbReference type="PANTHER" id="PTHR48475:SF1">
    <property type="entry name" value="RNASE H TYPE-1 DOMAIN-CONTAINING PROTEIN"/>
    <property type="match status" value="1"/>
</dbReference>
<accession>A0A5D3C1W1</accession>
<evidence type="ECO:0000313" key="4">
    <source>
        <dbReference type="Proteomes" id="UP000321393"/>
    </source>
</evidence>
<dbReference type="Pfam" id="PF17919">
    <property type="entry name" value="RT_RNaseH_2"/>
    <property type="match status" value="1"/>
</dbReference>
<dbReference type="Proteomes" id="UP000321947">
    <property type="component" value="Unassembled WGS sequence"/>
</dbReference>
<name>A0A5D3C1W1_CUCMM</name>
<proteinExistence type="predicted"/>
<sequence length="292" mass="33252">MNSLKCAFGVTLGKFLGFIIRQRGIKIDQSKIDVIQKMSRSKILHDLRSLQGRLAYIRRLISNLAGRCQPFQKLMRKGEKFVWDEGCQNAFDSIKKYLLNPLVLGAPVPGKPLILYIVAQERPLGALLAQKEEKRKKRALYYLSKTLVVAKVNYSPIEKMCLALFFAINKLRHYMQEFTVHLVAKVDPIKALPSMSWKGKVDKSSKGGACRRVAPYSLVYGVEVVLPLEREISSLRMAVQEGLTTEDNVKLRLHELESLDEKRLEAQQALECYQAKMSKAFIVKPTPFRLVI</sequence>
<dbReference type="Gene3D" id="3.30.70.270">
    <property type="match status" value="1"/>
</dbReference>
<feature type="domain" description="Reverse transcriptase/retrotransposon-derived protein RNase H-like" evidence="1">
    <location>
        <begin position="83"/>
        <end position="177"/>
    </location>
</feature>
<evidence type="ECO:0000259" key="1">
    <source>
        <dbReference type="Pfam" id="PF17919"/>
    </source>
</evidence>
<dbReference type="OrthoDB" id="1426770at2759"/>
<evidence type="ECO:0000313" key="3">
    <source>
        <dbReference type="EMBL" id="TYK04406.1"/>
    </source>
</evidence>
<dbReference type="PANTHER" id="PTHR48475">
    <property type="entry name" value="RIBONUCLEASE H"/>
    <property type="match status" value="1"/>
</dbReference>
<dbReference type="STRING" id="1194695.A0A5D3C1W1"/>
<dbReference type="InterPro" id="IPR041577">
    <property type="entry name" value="RT_RNaseH_2"/>
</dbReference>
<dbReference type="InterPro" id="IPR043128">
    <property type="entry name" value="Rev_trsase/Diguanyl_cyclase"/>
</dbReference>
<dbReference type="AlphaFoldDB" id="A0A5D3C1W1"/>
<dbReference type="EMBL" id="SSTD01014204">
    <property type="protein sequence ID" value="TYK04406.1"/>
    <property type="molecule type" value="Genomic_DNA"/>
</dbReference>
<dbReference type="EMBL" id="SSTE01022915">
    <property type="protein sequence ID" value="KAA0031706.1"/>
    <property type="molecule type" value="Genomic_DNA"/>
</dbReference>
<reference evidence="4 5" key="1">
    <citation type="submission" date="2019-08" db="EMBL/GenBank/DDBJ databases">
        <title>Draft genome sequences of two oriental melons (Cucumis melo L. var makuwa).</title>
        <authorList>
            <person name="Kwon S.-Y."/>
        </authorList>
    </citation>
    <scope>NUCLEOTIDE SEQUENCE [LARGE SCALE GENOMIC DNA]</scope>
    <source>
        <strain evidence="5">cv. Chang Bougi</strain>
        <strain evidence="4">cv. SW 3</strain>
        <tissue evidence="3">Leaf</tissue>
    </source>
</reference>
<comment type="caution">
    <text evidence="3">The sequence shown here is derived from an EMBL/GenBank/DDBJ whole genome shotgun (WGS) entry which is preliminary data.</text>
</comment>
<gene>
    <name evidence="3" type="ORF">E5676_scaffold409G00010</name>
    <name evidence="2" type="ORF">E6C27_scaffold139G004910</name>
</gene>
<evidence type="ECO:0000313" key="2">
    <source>
        <dbReference type="EMBL" id="KAA0031706.1"/>
    </source>
</evidence>
<protein>
    <submittedName>
        <fullName evidence="3">Gypsy-like retrotransposase</fullName>
    </submittedName>
</protein>
<dbReference type="SUPFAM" id="SSF56672">
    <property type="entry name" value="DNA/RNA polymerases"/>
    <property type="match status" value="1"/>
</dbReference>
<evidence type="ECO:0000313" key="5">
    <source>
        <dbReference type="Proteomes" id="UP000321947"/>
    </source>
</evidence>
<dbReference type="InterPro" id="IPR043502">
    <property type="entry name" value="DNA/RNA_pol_sf"/>
</dbReference>
<dbReference type="Gene3D" id="3.10.20.370">
    <property type="match status" value="1"/>
</dbReference>